<sequence>MNTPYRPEILVSTQVGAEGIYLHRECRHVIHHGLSWNPATIEQRTGRVDRIGGKVERERLNAGDAPTLEIGVPYLAATY</sequence>
<dbReference type="EMBL" id="CP086136">
    <property type="protein sequence ID" value="UEM12362.1"/>
    <property type="molecule type" value="Genomic_DNA"/>
</dbReference>
<dbReference type="Pfam" id="PF00271">
    <property type="entry name" value="Helicase_C"/>
    <property type="match status" value="1"/>
</dbReference>
<dbReference type="GO" id="GO:0004386">
    <property type="term" value="F:helicase activity"/>
    <property type="evidence" value="ECO:0007669"/>
    <property type="project" value="UniProtKB-KW"/>
</dbReference>
<dbReference type="Proteomes" id="UP000664702">
    <property type="component" value="Chromosome"/>
</dbReference>
<reference evidence="3" key="1">
    <citation type="submission" date="2021-03" db="EMBL/GenBank/DDBJ databases">
        <title>Whole Genome Sequence of Bradyrhizobium sp. Strain 144S4.</title>
        <authorList>
            <person name="Bromfield E.S.P."/>
            <person name="Cloutier S."/>
        </authorList>
    </citation>
    <scope>NUCLEOTIDE SEQUENCE [LARGE SCALE GENOMIC DNA]</scope>
    <source>
        <strain evidence="3">144S4</strain>
    </source>
</reference>
<feature type="domain" description="Helicase C-terminal" evidence="2">
    <location>
        <begin position="9"/>
        <end position="52"/>
    </location>
</feature>
<dbReference type="Gene3D" id="3.40.50.300">
    <property type="entry name" value="P-loop containing nucleotide triphosphate hydrolases"/>
    <property type="match status" value="1"/>
</dbReference>
<keyword evidence="3" id="KW-0067">ATP-binding</keyword>
<evidence type="ECO:0000256" key="1">
    <source>
        <dbReference type="ARBA" id="ARBA00022801"/>
    </source>
</evidence>
<gene>
    <name evidence="4" type="ORF">J4G43_049535</name>
    <name evidence="3" type="ORF">J4G43_51190</name>
</gene>
<keyword evidence="3" id="KW-0547">Nucleotide-binding</keyword>
<organism evidence="3">
    <name type="scientific">Bradyrhizobium barranii subsp. barranii</name>
    <dbReference type="NCBI Taxonomy" id="2823807"/>
    <lineage>
        <taxon>Bacteria</taxon>
        <taxon>Pseudomonadati</taxon>
        <taxon>Pseudomonadota</taxon>
        <taxon>Alphaproteobacteria</taxon>
        <taxon>Hyphomicrobiales</taxon>
        <taxon>Nitrobacteraceae</taxon>
        <taxon>Bradyrhizobium</taxon>
        <taxon>Bradyrhizobium barranii</taxon>
    </lineage>
</organism>
<proteinExistence type="predicted"/>
<dbReference type="GO" id="GO:0016787">
    <property type="term" value="F:hydrolase activity"/>
    <property type="evidence" value="ECO:0007669"/>
    <property type="project" value="UniProtKB-KW"/>
</dbReference>
<name>A0A939MGT6_9BRAD</name>
<keyword evidence="3" id="KW-0347">Helicase</keyword>
<evidence type="ECO:0000313" key="3">
    <source>
        <dbReference type="EMBL" id="MBO1868858.1"/>
    </source>
</evidence>
<dbReference type="RefSeq" id="WP_208089194.1">
    <property type="nucleotide sequence ID" value="NZ_CP086136.1"/>
</dbReference>
<accession>A0A939MGT6</accession>
<evidence type="ECO:0000259" key="2">
    <source>
        <dbReference type="Pfam" id="PF00271"/>
    </source>
</evidence>
<dbReference type="SUPFAM" id="SSF52540">
    <property type="entry name" value="P-loop containing nucleoside triphosphate hydrolases"/>
    <property type="match status" value="1"/>
</dbReference>
<dbReference type="KEGG" id="bban:J4G43_049535"/>
<dbReference type="InterPro" id="IPR027417">
    <property type="entry name" value="P-loop_NTPase"/>
</dbReference>
<evidence type="ECO:0000313" key="4">
    <source>
        <dbReference type="EMBL" id="UEM12362.1"/>
    </source>
</evidence>
<evidence type="ECO:0000313" key="5">
    <source>
        <dbReference type="Proteomes" id="UP000664702"/>
    </source>
</evidence>
<dbReference type="CDD" id="cd18793">
    <property type="entry name" value="SF2_C_SNF"/>
    <property type="match status" value="1"/>
</dbReference>
<dbReference type="InterPro" id="IPR049730">
    <property type="entry name" value="SNF2/RAD54-like_C"/>
</dbReference>
<dbReference type="AlphaFoldDB" id="A0A939MGT6"/>
<protein>
    <submittedName>
        <fullName evidence="3">SWF/SNF helicase family protein</fullName>
    </submittedName>
</protein>
<dbReference type="InterPro" id="IPR001650">
    <property type="entry name" value="Helicase_C-like"/>
</dbReference>
<reference evidence="4 5" key="2">
    <citation type="journal article" date="2022" name="Int. J. Syst. Evol. Microbiol.">
        <title>Strains of Bradyrhizobium barranii sp. nov. associated with legumes native to Canada are symbionts of soybeans and belong to different subspecies (subsp. barranii subsp. nov. and subsp. apii subsp. nov.) and symbiovars (sv. glycinearum and sv. septentrionale).</title>
        <authorList>
            <person name="Bromfield E.S.P."/>
            <person name="Cloutier S."/>
            <person name="Wasai-Hara S."/>
            <person name="Minamisawa K."/>
        </authorList>
    </citation>
    <scope>NUCLEOTIDE SEQUENCE [LARGE SCALE GENOMIC DNA]</scope>
    <source>
        <strain evidence="4 5">144S4</strain>
    </source>
</reference>
<keyword evidence="1" id="KW-0378">Hydrolase</keyword>
<dbReference type="EMBL" id="JAGEMI010000001">
    <property type="protein sequence ID" value="MBO1868858.1"/>
    <property type="molecule type" value="Genomic_DNA"/>
</dbReference>